<dbReference type="PANTHER" id="PTHR16943">
    <property type="entry name" value="2-METHYLCITRATE DEHYDRATASE-RELATED"/>
    <property type="match status" value="1"/>
</dbReference>
<dbReference type="SUPFAM" id="SSF103378">
    <property type="entry name" value="2-methylcitrate dehydratase PrpD"/>
    <property type="match status" value="1"/>
</dbReference>
<evidence type="ECO:0000259" key="3">
    <source>
        <dbReference type="Pfam" id="PF19305"/>
    </source>
</evidence>
<dbReference type="InterPro" id="IPR042188">
    <property type="entry name" value="MmgE/PrpD_sf_2"/>
</dbReference>
<dbReference type="Pfam" id="PF03972">
    <property type="entry name" value="MmgE_PrpD_N"/>
    <property type="match status" value="1"/>
</dbReference>
<evidence type="ECO:0008006" key="6">
    <source>
        <dbReference type="Google" id="ProtNLM"/>
    </source>
</evidence>
<evidence type="ECO:0000313" key="5">
    <source>
        <dbReference type="Proteomes" id="UP000214603"/>
    </source>
</evidence>
<proteinExistence type="inferred from homology"/>
<dbReference type="EMBL" id="NJIH01000011">
    <property type="protein sequence ID" value="OWT56227.1"/>
    <property type="molecule type" value="Genomic_DNA"/>
</dbReference>
<evidence type="ECO:0000259" key="2">
    <source>
        <dbReference type="Pfam" id="PF03972"/>
    </source>
</evidence>
<reference evidence="5" key="1">
    <citation type="submission" date="2017-06" db="EMBL/GenBank/DDBJ databases">
        <title>Herbaspirillum phytohormonus sp. nov., isolated from the root nodule of Robinia pseudoacacia in lead-zinc mine.</title>
        <authorList>
            <person name="Fan M."/>
            <person name="Lin Y."/>
        </authorList>
    </citation>
    <scope>NUCLEOTIDE SEQUENCE [LARGE SCALE GENOMIC DNA]</scope>
    <source>
        <strain evidence="5">SC-089</strain>
    </source>
</reference>
<comment type="caution">
    <text evidence="4">The sequence shown here is derived from an EMBL/GenBank/DDBJ whole genome shotgun (WGS) entry which is preliminary data.</text>
</comment>
<dbReference type="GO" id="GO:0016829">
    <property type="term" value="F:lyase activity"/>
    <property type="evidence" value="ECO:0007669"/>
    <property type="project" value="InterPro"/>
</dbReference>
<dbReference type="Gene3D" id="3.30.1330.120">
    <property type="entry name" value="2-methylcitrate dehydratase PrpD"/>
    <property type="match status" value="1"/>
</dbReference>
<protein>
    <recommendedName>
        <fullName evidence="6">2-methylcitrate dehydratase</fullName>
    </recommendedName>
</protein>
<dbReference type="Proteomes" id="UP000214603">
    <property type="component" value="Unassembled WGS sequence"/>
</dbReference>
<evidence type="ECO:0000313" key="4">
    <source>
        <dbReference type="EMBL" id="OWT56227.1"/>
    </source>
</evidence>
<accession>A0A225M4J2</accession>
<dbReference type="PANTHER" id="PTHR16943:SF8">
    <property type="entry name" value="2-METHYLCITRATE DEHYDRATASE"/>
    <property type="match status" value="1"/>
</dbReference>
<dbReference type="Pfam" id="PF19305">
    <property type="entry name" value="MmgE_PrpD_C"/>
    <property type="match status" value="1"/>
</dbReference>
<keyword evidence="5" id="KW-1185">Reference proteome</keyword>
<feature type="domain" description="MmgE/PrpD N-terminal" evidence="2">
    <location>
        <begin position="20"/>
        <end position="258"/>
    </location>
</feature>
<dbReference type="Gene3D" id="1.10.4100.10">
    <property type="entry name" value="2-methylcitrate dehydratase PrpD"/>
    <property type="match status" value="1"/>
</dbReference>
<dbReference type="InterPro" id="IPR036148">
    <property type="entry name" value="MmgE/PrpD_sf"/>
</dbReference>
<dbReference type="AlphaFoldDB" id="A0A225M4J2"/>
<sequence>MSHYVRLWRINLSSLSSSAAKWFLALSYDDLPVDIVEETHRAILNTIAVATAASVLEYGSPVCATAKDLGGIGSAHLFGSGEKTSASAAAFANATMSAALAYDDSHTETLIHVYGTIVSTVLALAQQHAIDGKEVLTVVAGASELTCRIGMIAPTAFHRNGLHPTGIIGAFGAAYAAARLLRLSYTQTVHAIGIVGNLASGINQCWVDGTWSQLLDNGWAAQAGITAATIARHGYTGPSEVLEGKLGLFRSHIQQPGYPFDFDCMIHDLGTHWEMREIEIKPYPCGHVSQPFVDCALSLYRRGLKHEDIASVTCLVSDWMVPVVCEPLERKRRPTTAWHGRVSLPYTIAETLWFGRLDAESYRSEYLASRELLELADRVSYEIDTSVRGGRTYKGWVRVTTHDGRLLEEIKSEEDSCKHMPREVFLDKIRCCLRTGGIEDRHEALVAAVERLNDASSIVEVMAACDPTSSLKGGK</sequence>
<organism evidence="4 5">
    <name type="scientific">Candidimonas nitroreducens</name>
    <dbReference type="NCBI Taxonomy" id="683354"/>
    <lineage>
        <taxon>Bacteria</taxon>
        <taxon>Pseudomonadati</taxon>
        <taxon>Pseudomonadota</taxon>
        <taxon>Betaproteobacteria</taxon>
        <taxon>Burkholderiales</taxon>
        <taxon>Alcaligenaceae</taxon>
        <taxon>Candidimonas</taxon>
    </lineage>
</organism>
<dbReference type="InterPro" id="IPR005656">
    <property type="entry name" value="MmgE_PrpD"/>
</dbReference>
<dbReference type="InterPro" id="IPR045336">
    <property type="entry name" value="MmgE_PrpD_N"/>
</dbReference>
<feature type="domain" description="MmgE/PrpD C-terminal" evidence="3">
    <location>
        <begin position="283"/>
        <end position="446"/>
    </location>
</feature>
<evidence type="ECO:0000256" key="1">
    <source>
        <dbReference type="ARBA" id="ARBA00006174"/>
    </source>
</evidence>
<gene>
    <name evidence="4" type="ORF">CEY11_19585</name>
</gene>
<dbReference type="InterPro" id="IPR045337">
    <property type="entry name" value="MmgE_PrpD_C"/>
</dbReference>
<comment type="similarity">
    <text evidence="1">Belongs to the PrpD family.</text>
</comment>
<name>A0A225M4J2_9BURK</name>
<dbReference type="InterPro" id="IPR042183">
    <property type="entry name" value="MmgE/PrpD_sf_1"/>
</dbReference>